<gene>
    <name evidence="1" type="ORF">WB403_49325</name>
</gene>
<reference evidence="1 2" key="1">
    <citation type="submission" date="2024-03" db="EMBL/GenBank/DDBJ databases">
        <title>First Report of Pectobacterium brasiliscabiei causing potato scab in china.</title>
        <authorList>
            <person name="Handique U."/>
        </authorList>
    </citation>
    <scope>NUCLEOTIDE SEQUENCE [LARGE SCALE GENOMIC DNA]</scope>
    <source>
        <strain evidence="1 2">ZRIMU1503</strain>
    </source>
</reference>
<dbReference type="Gene3D" id="3.30.70.1430">
    <property type="entry name" value="Multidrug efflux transporter AcrB pore domain"/>
    <property type="match status" value="1"/>
</dbReference>
<accession>A0ABU8GXP2</accession>
<proteinExistence type="predicted"/>
<dbReference type="SUPFAM" id="SSF82693">
    <property type="entry name" value="Multidrug efflux transporter AcrB pore domain, PN1, PN2, PC1 and PC2 subdomains"/>
    <property type="match status" value="1"/>
</dbReference>
<protein>
    <submittedName>
        <fullName evidence="1">Efflux RND transporter permease subunit</fullName>
    </submittedName>
</protein>
<name>A0ABU8GXP2_9ACTN</name>
<sequence>MTTIQLPADATSERTLDVVEVFEEYIASRPAIASNLSILGFGFSGSGSNAAMAFTVLKDWKDREYTTLQEEVSLAQQAMVDISEGSA</sequence>
<dbReference type="RefSeq" id="WP_336559019.1">
    <property type="nucleotide sequence ID" value="NZ_JBBAYM010000221.1"/>
</dbReference>
<evidence type="ECO:0000313" key="1">
    <source>
        <dbReference type="EMBL" id="MEI5617110.1"/>
    </source>
</evidence>
<organism evidence="1 2">
    <name type="scientific">Streptomyces brasiliscabiei</name>
    <dbReference type="NCBI Taxonomy" id="2736302"/>
    <lineage>
        <taxon>Bacteria</taxon>
        <taxon>Bacillati</taxon>
        <taxon>Actinomycetota</taxon>
        <taxon>Actinomycetes</taxon>
        <taxon>Kitasatosporales</taxon>
        <taxon>Streptomycetaceae</taxon>
        <taxon>Streptomyces</taxon>
    </lineage>
</organism>
<comment type="caution">
    <text evidence="1">The sequence shown here is derived from an EMBL/GenBank/DDBJ whole genome shotgun (WGS) entry which is preliminary data.</text>
</comment>
<evidence type="ECO:0000313" key="2">
    <source>
        <dbReference type="Proteomes" id="UP001365781"/>
    </source>
</evidence>
<dbReference type="Pfam" id="PF00873">
    <property type="entry name" value="ACR_tran"/>
    <property type="match status" value="1"/>
</dbReference>
<dbReference type="InterPro" id="IPR001036">
    <property type="entry name" value="Acrflvin-R"/>
</dbReference>
<keyword evidence="2" id="KW-1185">Reference proteome</keyword>
<dbReference type="EMBL" id="JBBAYM010000221">
    <property type="protein sequence ID" value="MEI5617110.1"/>
    <property type="molecule type" value="Genomic_DNA"/>
</dbReference>
<feature type="non-terminal residue" evidence="1">
    <location>
        <position position="87"/>
    </location>
</feature>
<dbReference type="Proteomes" id="UP001365781">
    <property type="component" value="Unassembled WGS sequence"/>
</dbReference>